<dbReference type="AlphaFoldDB" id="A0A3S9HGI2"/>
<dbReference type="RefSeq" id="WP_126126577.1">
    <property type="nucleotide sequence ID" value="NZ_CP034464.1"/>
</dbReference>
<dbReference type="Gene3D" id="3.40.630.30">
    <property type="match status" value="1"/>
</dbReference>
<sequence length="185" mass="21907">MFKSRLKSFPVLQTDSYQLRKIKRSDIDSVFKGLSNPRVSNWYGVTYASKKATQSQMKWYRRILKEQTGIWWAICSIENPTQLLGTCGFYHYDKDNRNADMGYWLHEEFWGQGIMSACLPVMLAYAFSRMHVHRVEAEVEPENFASIALLGKLGFQFEGRRRQCEWKNDHYLDLEYHALLKLEFK</sequence>
<dbReference type="EMBL" id="CP034464">
    <property type="protein sequence ID" value="AZP11178.1"/>
    <property type="molecule type" value="Genomic_DNA"/>
</dbReference>
<dbReference type="InterPro" id="IPR016181">
    <property type="entry name" value="Acyl_CoA_acyltransferase"/>
</dbReference>
<evidence type="ECO:0000313" key="3">
    <source>
        <dbReference type="Proteomes" id="UP000275663"/>
    </source>
</evidence>
<dbReference type="OrthoDB" id="5295305at2"/>
<dbReference type="GO" id="GO:0005737">
    <property type="term" value="C:cytoplasm"/>
    <property type="evidence" value="ECO:0007669"/>
    <property type="project" value="TreeGrafter"/>
</dbReference>
<keyword evidence="2" id="KW-0808">Transferase</keyword>
<feature type="domain" description="N-acetyltransferase" evidence="1">
    <location>
        <begin position="17"/>
        <end position="183"/>
    </location>
</feature>
<dbReference type="SUPFAM" id="SSF55729">
    <property type="entry name" value="Acyl-CoA N-acyltransferases (Nat)"/>
    <property type="match status" value="1"/>
</dbReference>
<organism evidence="2 3">
    <name type="scientific">Undibacterium parvum</name>
    <dbReference type="NCBI Taxonomy" id="401471"/>
    <lineage>
        <taxon>Bacteria</taxon>
        <taxon>Pseudomonadati</taxon>
        <taxon>Pseudomonadota</taxon>
        <taxon>Betaproteobacteria</taxon>
        <taxon>Burkholderiales</taxon>
        <taxon>Oxalobacteraceae</taxon>
        <taxon>Undibacterium</taxon>
    </lineage>
</organism>
<dbReference type="Pfam" id="PF13302">
    <property type="entry name" value="Acetyltransf_3"/>
    <property type="match status" value="1"/>
</dbReference>
<dbReference type="PROSITE" id="PS51186">
    <property type="entry name" value="GNAT"/>
    <property type="match status" value="1"/>
</dbReference>
<keyword evidence="3" id="KW-1185">Reference proteome</keyword>
<dbReference type="InterPro" id="IPR051531">
    <property type="entry name" value="N-acetyltransferase"/>
</dbReference>
<dbReference type="InterPro" id="IPR000182">
    <property type="entry name" value="GNAT_dom"/>
</dbReference>
<evidence type="ECO:0000313" key="2">
    <source>
        <dbReference type="EMBL" id="AZP11178.1"/>
    </source>
</evidence>
<name>A0A3S9HGI2_9BURK</name>
<evidence type="ECO:0000259" key="1">
    <source>
        <dbReference type="PROSITE" id="PS51186"/>
    </source>
</evidence>
<protein>
    <submittedName>
        <fullName evidence="2">N-acetyltransferase</fullName>
    </submittedName>
</protein>
<reference evidence="2 3" key="1">
    <citation type="journal article" date="2011" name="Int. J. Syst. Evol. Microbiol.">
        <title>Description of Undibacterium oligocarboniphilum sp. nov., isolated from purified water, and Undibacterium pigrum strain CCUG 49012 as the type strain of Undibacterium parvum sp. nov., and emended descriptions of the genus Undibacterium and the species Undibacterium pigrum.</title>
        <authorList>
            <person name="Eder W."/>
            <person name="Wanner G."/>
            <person name="Ludwig W."/>
            <person name="Busse H.J."/>
            <person name="Ziemke-Kageler F."/>
            <person name="Lang E."/>
        </authorList>
    </citation>
    <scope>NUCLEOTIDE SEQUENCE [LARGE SCALE GENOMIC DNA]</scope>
    <source>
        <strain evidence="2 3">DSM 23061</strain>
    </source>
</reference>
<accession>A0A3S9HGI2</accession>
<dbReference type="PANTHER" id="PTHR43792:SF9">
    <property type="entry name" value="RIBOSOMAL-PROTEIN-ALANINE ACETYLTRANSFERASE"/>
    <property type="match status" value="1"/>
</dbReference>
<dbReference type="GO" id="GO:0008999">
    <property type="term" value="F:protein-N-terminal-alanine acetyltransferase activity"/>
    <property type="evidence" value="ECO:0007669"/>
    <property type="project" value="TreeGrafter"/>
</dbReference>
<proteinExistence type="predicted"/>
<gene>
    <name evidence="2" type="ORF">EJN92_03650</name>
</gene>
<dbReference type="PANTHER" id="PTHR43792">
    <property type="entry name" value="GNAT FAMILY, PUTATIVE (AFU_ORTHOLOGUE AFUA_3G00765)-RELATED-RELATED"/>
    <property type="match status" value="1"/>
</dbReference>
<dbReference type="KEGG" id="upv:EJN92_03650"/>
<dbReference type="Proteomes" id="UP000275663">
    <property type="component" value="Chromosome"/>
</dbReference>